<dbReference type="SUPFAM" id="SSF50985">
    <property type="entry name" value="RCC1/BLIP-II"/>
    <property type="match status" value="1"/>
</dbReference>
<dbReference type="Pfam" id="PF00415">
    <property type="entry name" value="RCC1"/>
    <property type="match status" value="1"/>
</dbReference>
<keyword evidence="1" id="KW-0677">Repeat</keyword>
<dbReference type="InterPro" id="IPR009091">
    <property type="entry name" value="RCC1/BLIP-II"/>
</dbReference>
<dbReference type="PANTHER" id="PTHR22870">
    <property type="entry name" value="REGULATOR OF CHROMOSOME CONDENSATION"/>
    <property type="match status" value="1"/>
</dbReference>
<dbReference type="PROSITE" id="PS00626">
    <property type="entry name" value="RCC1_2"/>
    <property type="match status" value="1"/>
</dbReference>
<sequence>MAVDDDFDIPDTGAVFTFGRSRFADNAPSKFWIKNDMIVEIACGDEHTAVLTESGRVFTIGNNDMGQLGLGSKRPVSKPSCVKSLKPEKVVHIGCGRSHTIAACRECLPCCIYLVLFT</sequence>
<dbReference type="PROSITE" id="PS50012">
    <property type="entry name" value="RCC1_3"/>
    <property type="match status" value="2"/>
</dbReference>
<feature type="repeat" description="RCC1" evidence="2">
    <location>
        <begin position="55"/>
        <end position="106"/>
    </location>
</feature>
<keyword evidence="4" id="KW-1185">Reference proteome</keyword>
<dbReference type="PRINTS" id="PR00633">
    <property type="entry name" value="RCCNDNSATION"/>
</dbReference>
<gene>
    <name evidence="3" type="primary">RPGR</name>
    <name evidence="3" type="ORF">GWK47_026492</name>
</gene>
<dbReference type="EMBL" id="JACEEZ010025869">
    <property type="protein sequence ID" value="KAG0696571.1"/>
    <property type="molecule type" value="Genomic_DNA"/>
</dbReference>
<proteinExistence type="predicted"/>
<comment type="caution">
    <text evidence="3">The sequence shown here is derived from an EMBL/GenBank/DDBJ whole genome shotgun (WGS) entry which is preliminary data.</text>
</comment>
<accession>A0A8J8WA80</accession>
<evidence type="ECO:0000256" key="1">
    <source>
        <dbReference type="ARBA" id="ARBA00022737"/>
    </source>
</evidence>
<dbReference type="OrthoDB" id="6365872at2759"/>
<evidence type="ECO:0000313" key="3">
    <source>
        <dbReference type="EMBL" id="KAG0696571.1"/>
    </source>
</evidence>
<name>A0A8J8WA80_CHIOP</name>
<dbReference type="InterPro" id="IPR051210">
    <property type="entry name" value="Ub_ligase/GEF_domain"/>
</dbReference>
<evidence type="ECO:0000256" key="2">
    <source>
        <dbReference type="PROSITE-ProRule" id="PRU00235"/>
    </source>
</evidence>
<dbReference type="AlphaFoldDB" id="A0A8J8WA80"/>
<reference evidence="3" key="1">
    <citation type="submission" date="2020-07" db="EMBL/GenBank/DDBJ databases">
        <title>The High-quality genome of the commercially important snow crab, Chionoecetes opilio.</title>
        <authorList>
            <person name="Jeong J.-H."/>
            <person name="Ryu S."/>
        </authorList>
    </citation>
    <scope>NUCLEOTIDE SEQUENCE</scope>
    <source>
        <strain evidence="3">MADBK_172401_WGS</strain>
        <tissue evidence="3">Digestive gland</tissue>
    </source>
</reference>
<protein>
    <submittedName>
        <fullName evidence="3">X-linked retinitis pigmentosa GTPase regulator</fullName>
    </submittedName>
</protein>
<dbReference type="PANTHER" id="PTHR22870:SF408">
    <property type="entry name" value="OS09G0560450 PROTEIN"/>
    <property type="match status" value="1"/>
</dbReference>
<dbReference type="Proteomes" id="UP000770661">
    <property type="component" value="Unassembled WGS sequence"/>
</dbReference>
<dbReference type="InterPro" id="IPR000408">
    <property type="entry name" value="Reg_chr_condens"/>
</dbReference>
<feature type="repeat" description="RCC1" evidence="2">
    <location>
        <begin position="13"/>
        <end position="54"/>
    </location>
</feature>
<dbReference type="Gene3D" id="2.130.10.30">
    <property type="entry name" value="Regulator of chromosome condensation 1/beta-lactamase-inhibitor protein II"/>
    <property type="match status" value="1"/>
</dbReference>
<evidence type="ECO:0000313" key="4">
    <source>
        <dbReference type="Proteomes" id="UP000770661"/>
    </source>
</evidence>
<organism evidence="3 4">
    <name type="scientific">Chionoecetes opilio</name>
    <name type="common">Atlantic snow crab</name>
    <name type="synonym">Cancer opilio</name>
    <dbReference type="NCBI Taxonomy" id="41210"/>
    <lineage>
        <taxon>Eukaryota</taxon>
        <taxon>Metazoa</taxon>
        <taxon>Ecdysozoa</taxon>
        <taxon>Arthropoda</taxon>
        <taxon>Crustacea</taxon>
        <taxon>Multicrustacea</taxon>
        <taxon>Malacostraca</taxon>
        <taxon>Eumalacostraca</taxon>
        <taxon>Eucarida</taxon>
        <taxon>Decapoda</taxon>
        <taxon>Pleocyemata</taxon>
        <taxon>Brachyura</taxon>
        <taxon>Eubrachyura</taxon>
        <taxon>Majoidea</taxon>
        <taxon>Majidae</taxon>
        <taxon>Chionoecetes</taxon>
    </lineage>
</organism>